<protein>
    <submittedName>
        <fullName evidence="2">Uncharacterized protein</fullName>
    </submittedName>
</protein>
<evidence type="ECO:0000313" key="2">
    <source>
        <dbReference type="EMBL" id="RKO93534.1"/>
    </source>
</evidence>
<feature type="compositionally biased region" description="Polar residues" evidence="1">
    <location>
        <begin position="93"/>
        <end position="107"/>
    </location>
</feature>
<accession>A0A4P9WL18</accession>
<organism evidence="2 3">
    <name type="scientific">Blyttiomyces helicus</name>
    <dbReference type="NCBI Taxonomy" id="388810"/>
    <lineage>
        <taxon>Eukaryota</taxon>
        <taxon>Fungi</taxon>
        <taxon>Fungi incertae sedis</taxon>
        <taxon>Chytridiomycota</taxon>
        <taxon>Chytridiomycota incertae sedis</taxon>
        <taxon>Chytridiomycetes</taxon>
        <taxon>Chytridiomycetes incertae sedis</taxon>
        <taxon>Blyttiomyces</taxon>
    </lineage>
</organism>
<feature type="region of interest" description="Disordered" evidence="1">
    <location>
        <begin position="60"/>
        <end position="107"/>
    </location>
</feature>
<keyword evidence="3" id="KW-1185">Reference proteome</keyword>
<evidence type="ECO:0000256" key="1">
    <source>
        <dbReference type="SAM" id="MobiDB-lite"/>
    </source>
</evidence>
<reference evidence="3" key="1">
    <citation type="journal article" date="2018" name="Nat. Microbiol.">
        <title>Leveraging single-cell genomics to expand the fungal tree of life.</title>
        <authorList>
            <person name="Ahrendt S.R."/>
            <person name="Quandt C.A."/>
            <person name="Ciobanu D."/>
            <person name="Clum A."/>
            <person name="Salamov A."/>
            <person name="Andreopoulos B."/>
            <person name="Cheng J.F."/>
            <person name="Woyke T."/>
            <person name="Pelin A."/>
            <person name="Henrissat B."/>
            <person name="Reynolds N.K."/>
            <person name="Benny G.L."/>
            <person name="Smith M.E."/>
            <person name="James T.Y."/>
            <person name="Grigoriev I.V."/>
        </authorList>
    </citation>
    <scope>NUCLEOTIDE SEQUENCE [LARGE SCALE GENOMIC DNA]</scope>
</reference>
<dbReference type="AlphaFoldDB" id="A0A4P9WL18"/>
<name>A0A4P9WL18_9FUNG</name>
<gene>
    <name evidence="2" type="ORF">BDK51DRAFT_33957</name>
</gene>
<feature type="compositionally biased region" description="Polar residues" evidence="1">
    <location>
        <begin position="60"/>
        <end position="73"/>
    </location>
</feature>
<proteinExistence type="predicted"/>
<evidence type="ECO:0000313" key="3">
    <source>
        <dbReference type="Proteomes" id="UP000269721"/>
    </source>
</evidence>
<dbReference type="EMBL" id="KZ994201">
    <property type="protein sequence ID" value="RKO93534.1"/>
    <property type="molecule type" value="Genomic_DNA"/>
</dbReference>
<sequence>MSSNNFGDITSVDLTKVTYNANGAILLVSNSTLPTLAISHAADAGDEPFSFGKLTPLTASGDTTVPNSNTNDVFQPLPADFRLPQNDPPDSSDFPQHSENFSVSSES</sequence>
<dbReference type="Proteomes" id="UP000269721">
    <property type="component" value="Unassembled WGS sequence"/>
</dbReference>